<dbReference type="RefSeq" id="WP_341690641.1">
    <property type="nucleotide sequence ID" value="NZ_JBBYHS010000005.1"/>
</dbReference>
<organism evidence="2 3">
    <name type="scientific">Flavobacterium calami</name>
    <dbReference type="NCBI Taxonomy" id="3139144"/>
    <lineage>
        <taxon>Bacteria</taxon>
        <taxon>Pseudomonadati</taxon>
        <taxon>Bacteroidota</taxon>
        <taxon>Flavobacteriia</taxon>
        <taxon>Flavobacteriales</taxon>
        <taxon>Flavobacteriaceae</taxon>
        <taxon>Flavobacterium</taxon>
    </lineage>
</organism>
<feature type="domain" description="MOSC" evidence="1">
    <location>
        <begin position="120"/>
        <end position="264"/>
    </location>
</feature>
<name>A0ABU9ILN6_9FLAO</name>
<reference evidence="2 3" key="1">
    <citation type="submission" date="2024-04" db="EMBL/GenBank/DDBJ databases">
        <title>Flavobacterium sp. DGU38 16S ribosomal RNA gene Genome sequencing and assembly.</title>
        <authorList>
            <person name="Park S."/>
        </authorList>
    </citation>
    <scope>NUCLEOTIDE SEQUENCE [LARGE SCALE GENOMIC DNA]</scope>
    <source>
        <strain evidence="2 3">DGU38</strain>
    </source>
</reference>
<evidence type="ECO:0000313" key="2">
    <source>
        <dbReference type="EMBL" id="MEL1253365.1"/>
    </source>
</evidence>
<evidence type="ECO:0000259" key="1">
    <source>
        <dbReference type="PROSITE" id="PS51340"/>
    </source>
</evidence>
<protein>
    <submittedName>
        <fullName evidence="2">MOSC N-terminal beta barrel domain-containing protein</fullName>
    </submittedName>
</protein>
<gene>
    <name evidence="2" type="ORF">AAEO57_06250</name>
</gene>
<dbReference type="Pfam" id="PF03473">
    <property type="entry name" value="MOSC"/>
    <property type="match status" value="1"/>
</dbReference>
<dbReference type="Pfam" id="PF03476">
    <property type="entry name" value="MOSC_N"/>
    <property type="match status" value="1"/>
</dbReference>
<dbReference type="PANTHER" id="PTHR14237">
    <property type="entry name" value="MOLYBDOPTERIN COFACTOR SULFURASE MOSC"/>
    <property type="match status" value="1"/>
</dbReference>
<keyword evidence="3" id="KW-1185">Reference proteome</keyword>
<sequence length="264" mass="30675">MSAVYIVKEIYIYPIKSLAGISCQQAFAEEMGFENDRRWMLLDSDNQHITQREFPIMSQFYPQISEGKITVTFQNQKHEFSISEHLEDQIYTKVWDDKSFVFEVNKVTSKWFSDRLGFECKLVKIIKTGDRKHESSRSKETYNVSFADAYPYLLIGTKSLDFLNDKLEEKITIRRFRPNIVISSKNPHEEDDFEHFKIGEVQFKNVKPCGRCIMVNNDPQNGIVKKEPLKTLSEYRNFNNSVLFGTNIVGLNPGIIKVGDAVVF</sequence>
<proteinExistence type="predicted"/>
<dbReference type="InterPro" id="IPR005302">
    <property type="entry name" value="MoCF_Sase_C"/>
</dbReference>
<dbReference type="InterPro" id="IPR011037">
    <property type="entry name" value="Pyrv_Knase-like_insert_dom_sf"/>
</dbReference>
<evidence type="ECO:0000313" key="3">
    <source>
        <dbReference type="Proteomes" id="UP001485226"/>
    </source>
</evidence>
<comment type="caution">
    <text evidence="2">The sequence shown here is derived from an EMBL/GenBank/DDBJ whole genome shotgun (WGS) entry which is preliminary data.</text>
</comment>
<accession>A0ABU9ILN6</accession>
<dbReference type="SUPFAM" id="SSF141673">
    <property type="entry name" value="MOSC N-terminal domain-like"/>
    <property type="match status" value="1"/>
</dbReference>
<dbReference type="PANTHER" id="PTHR14237:SF19">
    <property type="entry name" value="MITOCHONDRIAL AMIDOXIME REDUCING COMPONENT 1"/>
    <property type="match status" value="1"/>
</dbReference>
<dbReference type="PROSITE" id="PS51340">
    <property type="entry name" value="MOSC"/>
    <property type="match status" value="1"/>
</dbReference>
<dbReference type="InterPro" id="IPR005303">
    <property type="entry name" value="MOCOS_middle"/>
</dbReference>
<dbReference type="Proteomes" id="UP001485226">
    <property type="component" value="Unassembled WGS sequence"/>
</dbReference>
<dbReference type="EMBL" id="JBBYHS010000005">
    <property type="protein sequence ID" value="MEL1253365.1"/>
    <property type="molecule type" value="Genomic_DNA"/>
</dbReference>
<dbReference type="SUPFAM" id="SSF50800">
    <property type="entry name" value="PK beta-barrel domain-like"/>
    <property type="match status" value="1"/>
</dbReference>